<accession>A0A8S4QCI3</accession>
<evidence type="ECO:0000313" key="1">
    <source>
        <dbReference type="EMBL" id="CAH1803286.1"/>
    </source>
</evidence>
<dbReference type="CDD" id="cd00063">
    <property type="entry name" value="FN3"/>
    <property type="match status" value="1"/>
</dbReference>
<dbReference type="InterPro" id="IPR036116">
    <property type="entry name" value="FN3_sf"/>
</dbReference>
<name>A0A8S4QCI3_OWEFU</name>
<comment type="caution">
    <text evidence="1">The sequence shown here is derived from an EMBL/GenBank/DDBJ whole genome shotgun (WGS) entry which is preliminary data.</text>
</comment>
<dbReference type="InterPro" id="IPR003961">
    <property type="entry name" value="FN3_dom"/>
</dbReference>
<feature type="non-terminal residue" evidence="1">
    <location>
        <position position="1"/>
    </location>
</feature>
<keyword evidence="2" id="KW-1185">Reference proteome</keyword>
<reference evidence="1" key="1">
    <citation type="submission" date="2022-03" db="EMBL/GenBank/DDBJ databases">
        <authorList>
            <person name="Martin C."/>
        </authorList>
    </citation>
    <scope>NUCLEOTIDE SEQUENCE</scope>
</reference>
<proteinExistence type="predicted"/>
<organism evidence="1 2">
    <name type="scientific">Owenia fusiformis</name>
    <name type="common">Polychaete worm</name>
    <dbReference type="NCBI Taxonomy" id="6347"/>
    <lineage>
        <taxon>Eukaryota</taxon>
        <taxon>Metazoa</taxon>
        <taxon>Spiralia</taxon>
        <taxon>Lophotrochozoa</taxon>
        <taxon>Annelida</taxon>
        <taxon>Polychaeta</taxon>
        <taxon>Sedentaria</taxon>
        <taxon>Canalipalpata</taxon>
        <taxon>Sabellida</taxon>
        <taxon>Oweniida</taxon>
        <taxon>Oweniidae</taxon>
        <taxon>Owenia</taxon>
    </lineage>
</organism>
<feature type="non-terminal residue" evidence="1">
    <location>
        <position position="106"/>
    </location>
</feature>
<dbReference type="Proteomes" id="UP000749559">
    <property type="component" value="Unassembled WGS sequence"/>
</dbReference>
<dbReference type="EMBL" id="CAIIXF020000428">
    <property type="protein sequence ID" value="CAH1803286.1"/>
    <property type="molecule type" value="Genomic_DNA"/>
</dbReference>
<dbReference type="SUPFAM" id="SSF49265">
    <property type="entry name" value="Fibronectin type III"/>
    <property type="match status" value="1"/>
</dbReference>
<evidence type="ECO:0000313" key="2">
    <source>
        <dbReference type="Proteomes" id="UP000749559"/>
    </source>
</evidence>
<gene>
    <name evidence="1" type="ORF">OFUS_LOCUS26893</name>
</gene>
<dbReference type="AlphaFoldDB" id="A0A8S4QCI3"/>
<sequence length="106" mass="11970">VFNKNKCYRGVIFNVTHKTPDDTRCWKDIRYQGLNESKPLPDNVMREYLRGRGCGLEYGQAVDINSAVSHFVLGLVPYNNYTIDVTSVNSKGLGTSQSKSIETHQD</sequence>
<protein>
    <submittedName>
        <fullName evidence="1">Uncharacterized protein</fullName>
    </submittedName>
</protein>